<evidence type="ECO:0000256" key="1">
    <source>
        <dbReference type="ARBA" id="ARBA00004651"/>
    </source>
</evidence>
<dbReference type="CDD" id="cd17324">
    <property type="entry name" value="MFS_NepI_like"/>
    <property type="match status" value="1"/>
</dbReference>
<evidence type="ECO:0000256" key="2">
    <source>
        <dbReference type="ARBA" id="ARBA00022475"/>
    </source>
</evidence>
<keyword evidence="2" id="KW-1003">Cell membrane</keyword>
<feature type="transmembrane region" description="Helical" evidence="6">
    <location>
        <begin position="77"/>
        <end position="97"/>
    </location>
</feature>
<feature type="domain" description="Major facilitator superfamily (MFS) profile" evidence="7">
    <location>
        <begin position="12"/>
        <end position="386"/>
    </location>
</feature>
<dbReference type="RefSeq" id="WP_344794600.1">
    <property type="nucleotide sequence ID" value="NZ_BAABAU010000001.1"/>
</dbReference>
<feature type="transmembrane region" description="Helical" evidence="6">
    <location>
        <begin position="166"/>
        <end position="186"/>
    </location>
</feature>
<dbReference type="InterPro" id="IPR050189">
    <property type="entry name" value="MFS_Efflux_Transporters"/>
</dbReference>
<keyword evidence="3 6" id="KW-0812">Transmembrane</keyword>
<feature type="transmembrane region" description="Helical" evidence="6">
    <location>
        <begin position="211"/>
        <end position="233"/>
    </location>
</feature>
<dbReference type="InterPro" id="IPR020846">
    <property type="entry name" value="MFS_dom"/>
</dbReference>
<dbReference type="SUPFAM" id="SSF103473">
    <property type="entry name" value="MFS general substrate transporter"/>
    <property type="match status" value="1"/>
</dbReference>
<gene>
    <name evidence="8" type="ORF">GCM10022256_14800</name>
</gene>
<organism evidence="8 9">
    <name type="scientific">Frondihabitans peucedani</name>
    <dbReference type="NCBI Taxonomy" id="598626"/>
    <lineage>
        <taxon>Bacteria</taxon>
        <taxon>Bacillati</taxon>
        <taxon>Actinomycetota</taxon>
        <taxon>Actinomycetes</taxon>
        <taxon>Micrococcales</taxon>
        <taxon>Microbacteriaceae</taxon>
        <taxon>Frondihabitans</taxon>
    </lineage>
</organism>
<feature type="transmembrane region" description="Helical" evidence="6">
    <location>
        <begin position="299"/>
        <end position="321"/>
    </location>
</feature>
<proteinExistence type="predicted"/>
<name>A0ABP8E0Z4_9MICO</name>
<evidence type="ECO:0000256" key="6">
    <source>
        <dbReference type="SAM" id="Phobius"/>
    </source>
</evidence>
<dbReference type="Proteomes" id="UP001501594">
    <property type="component" value="Unassembled WGS sequence"/>
</dbReference>
<protein>
    <submittedName>
        <fullName evidence="8">MFS transporter</fullName>
    </submittedName>
</protein>
<feature type="transmembrane region" description="Helical" evidence="6">
    <location>
        <begin position="136"/>
        <end position="160"/>
    </location>
</feature>
<feature type="transmembrane region" description="Helical" evidence="6">
    <location>
        <begin position="245"/>
        <end position="264"/>
    </location>
</feature>
<feature type="transmembrane region" description="Helical" evidence="6">
    <location>
        <begin position="103"/>
        <end position="124"/>
    </location>
</feature>
<evidence type="ECO:0000256" key="4">
    <source>
        <dbReference type="ARBA" id="ARBA00022989"/>
    </source>
</evidence>
<keyword evidence="4 6" id="KW-1133">Transmembrane helix</keyword>
<dbReference type="Pfam" id="PF07690">
    <property type="entry name" value="MFS_1"/>
    <property type="match status" value="1"/>
</dbReference>
<feature type="transmembrane region" description="Helical" evidence="6">
    <location>
        <begin position="333"/>
        <end position="358"/>
    </location>
</feature>
<dbReference type="PROSITE" id="PS50850">
    <property type="entry name" value="MFS"/>
    <property type="match status" value="1"/>
</dbReference>
<dbReference type="EMBL" id="BAABAU010000001">
    <property type="protein sequence ID" value="GAA4265868.1"/>
    <property type="molecule type" value="Genomic_DNA"/>
</dbReference>
<dbReference type="Gene3D" id="1.20.1250.20">
    <property type="entry name" value="MFS general substrate transporter like domains"/>
    <property type="match status" value="2"/>
</dbReference>
<dbReference type="InterPro" id="IPR011701">
    <property type="entry name" value="MFS"/>
</dbReference>
<dbReference type="PANTHER" id="PTHR43124:SF3">
    <property type="entry name" value="CHLORAMPHENICOL EFFLUX PUMP RV0191"/>
    <property type="match status" value="1"/>
</dbReference>
<feature type="transmembrane region" description="Helical" evidence="6">
    <location>
        <begin position="12"/>
        <end position="33"/>
    </location>
</feature>
<dbReference type="PANTHER" id="PTHR43124">
    <property type="entry name" value="PURINE EFFLUX PUMP PBUE"/>
    <property type="match status" value="1"/>
</dbReference>
<comment type="subcellular location">
    <subcellularLocation>
        <location evidence="1">Cell membrane</location>
        <topology evidence="1">Multi-pass membrane protein</topology>
    </subcellularLocation>
</comment>
<feature type="transmembrane region" description="Helical" evidence="6">
    <location>
        <begin position="45"/>
        <end position="70"/>
    </location>
</feature>
<reference evidence="9" key="1">
    <citation type="journal article" date="2019" name="Int. J. Syst. Evol. Microbiol.">
        <title>The Global Catalogue of Microorganisms (GCM) 10K type strain sequencing project: providing services to taxonomists for standard genome sequencing and annotation.</title>
        <authorList>
            <consortium name="The Broad Institute Genomics Platform"/>
            <consortium name="The Broad Institute Genome Sequencing Center for Infectious Disease"/>
            <person name="Wu L."/>
            <person name="Ma J."/>
        </authorList>
    </citation>
    <scope>NUCLEOTIDE SEQUENCE [LARGE SCALE GENOMIC DNA]</scope>
    <source>
        <strain evidence="9">JCM 17442</strain>
    </source>
</reference>
<sequence length="407" mass="41010">MTQTSDRRGWLGVLSVALGSFVLVLSEFLPIGLLPSIADDLHVSIATAGSMVVATGLAGAVAAPVVTVLTSRLDRRIVLWSLTVLLIVADVAGALAPNFAVLVAARVLLGVGIGGFWAIGAGIAGRLVAEPSVIRATSFITAGVSVATVVSLPLGAFVASVSTWRVAFLIGAVLGAIALVGQLAMLPRIPSLSRVRFATLGGLLTISRARVGLIGTAFVFVAQFAAYTFVAPYLEDVVKVDGQTVTLALLVFGVAGIIGNFVAGSTLSRNLLGTLGVAKFVLAGAVIALPFLAFSITGVFLLLAVWGFVWGALPLGMQTWMAKAAPSASESSLALFVTTIQLSIAAGSIVGSVAVSGLGLGFDFGMAGVIAAAGAVLLITLGVRRPKPVSGGRGGVPVVTGAVEVPC</sequence>
<comment type="caution">
    <text evidence="8">The sequence shown here is derived from an EMBL/GenBank/DDBJ whole genome shotgun (WGS) entry which is preliminary data.</text>
</comment>
<feature type="transmembrane region" description="Helical" evidence="6">
    <location>
        <begin position="271"/>
        <end position="293"/>
    </location>
</feature>
<feature type="transmembrane region" description="Helical" evidence="6">
    <location>
        <begin position="364"/>
        <end position="383"/>
    </location>
</feature>
<keyword evidence="5 6" id="KW-0472">Membrane</keyword>
<evidence type="ECO:0000313" key="8">
    <source>
        <dbReference type="EMBL" id="GAA4265868.1"/>
    </source>
</evidence>
<evidence type="ECO:0000259" key="7">
    <source>
        <dbReference type="PROSITE" id="PS50850"/>
    </source>
</evidence>
<accession>A0ABP8E0Z4</accession>
<evidence type="ECO:0000313" key="9">
    <source>
        <dbReference type="Proteomes" id="UP001501594"/>
    </source>
</evidence>
<evidence type="ECO:0000256" key="5">
    <source>
        <dbReference type="ARBA" id="ARBA00023136"/>
    </source>
</evidence>
<keyword evidence="9" id="KW-1185">Reference proteome</keyword>
<evidence type="ECO:0000256" key="3">
    <source>
        <dbReference type="ARBA" id="ARBA00022692"/>
    </source>
</evidence>
<dbReference type="InterPro" id="IPR036259">
    <property type="entry name" value="MFS_trans_sf"/>
</dbReference>